<dbReference type="GO" id="GO:0046872">
    <property type="term" value="F:metal ion binding"/>
    <property type="evidence" value="ECO:0007669"/>
    <property type="project" value="UniProtKB-KW"/>
</dbReference>
<dbReference type="PANTHER" id="PTHR11771">
    <property type="entry name" value="LIPOXYGENASE"/>
    <property type="match status" value="1"/>
</dbReference>
<evidence type="ECO:0000259" key="4">
    <source>
        <dbReference type="PROSITE" id="PS51393"/>
    </source>
</evidence>
<dbReference type="GO" id="GO:0034440">
    <property type="term" value="P:lipid oxidation"/>
    <property type="evidence" value="ECO:0007669"/>
    <property type="project" value="InterPro"/>
</dbReference>
<protein>
    <submittedName>
        <fullName evidence="5">Lipoxygenase, C-terminal</fullName>
    </submittedName>
</protein>
<dbReference type="Proteomes" id="UP001370490">
    <property type="component" value="Unassembled WGS sequence"/>
</dbReference>
<keyword evidence="3" id="KW-0560">Oxidoreductase</keyword>
<dbReference type="PRINTS" id="PR00087">
    <property type="entry name" value="LIPOXYGENASE"/>
</dbReference>
<gene>
    <name evidence="5" type="ORF">RJ641_021240</name>
</gene>
<dbReference type="InterPro" id="IPR036226">
    <property type="entry name" value="LipOase_C_sf"/>
</dbReference>
<dbReference type="SUPFAM" id="SSF48484">
    <property type="entry name" value="Lipoxigenase"/>
    <property type="match status" value="1"/>
</dbReference>
<keyword evidence="2" id="KW-0223">Dioxygenase</keyword>
<keyword evidence="6" id="KW-1185">Reference proteome</keyword>
<evidence type="ECO:0000256" key="2">
    <source>
        <dbReference type="ARBA" id="ARBA00022964"/>
    </source>
</evidence>
<comment type="caution">
    <text evidence="5">The sequence shown here is derived from an EMBL/GenBank/DDBJ whole genome shotgun (WGS) entry which is preliminary data.</text>
</comment>
<dbReference type="PROSITE" id="PS00081">
    <property type="entry name" value="LIPOXYGENASE_2"/>
    <property type="match status" value="1"/>
</dbReference>
<dbReference type="EMBL" id="JBAMMX010000026">
    <property type="protein sequence ID" value="KAK6913919.1"/>
    <property type="molecule type" value="Genomic_DNA"/>
</dbReference>
<keyword evidence="1" id="KW-0479">Metal-binding</keyword>
<organism evidence="5 6">
    <name type="scientific">Dillenia turbinata</name>
    <dbReference type="NCBI Taxonomy" id="194707"/>
    <lineage>
        <taxon>Eukaryota</taxon>
        <taxon>Viridiplantae</taxon>
        <taxon>Streptophyta</taxon>
        <taxon>Embryophyta</taxon>
        <taxon>Tracheophyta</taxon>
        <taxon>Spermatophyta</taxon>
        <taxon>Magnoliopsida</taxon>
        <taxon>eudicotyledons</taxon>
        <taxon>Gunneridae</taxon>
        <taxon>Pentapetalae</taxon>
        <taxon>Dilleniales</taxon>
        <taxon>Dilleniaceae</taxon>
        <taxon>Dillenia</taxon>
    </lineage>
</organism>
<dbReference type="Gene3D" id="1.20.245.10">
    <property type="entry name" value="Lipoxygenase-1, Domain 5"/>
    <property type="match status" value="1"/>
</dbReference>
<accession>A0AAN8YSR1</accession>
<dbReference type="InterPro" id="IPR013819">
    <property type="entry name" value="LipOase_C"/>
</dbReference>
<feature type="domain" description="Lipoxygenase" evidence="4">
    <location>
        <begin position="1"/>
        <end position="118"/>
    </location>
</feature>
<sequence length="118" mass="13303">MHRIKALLRIKLNTHAVIEPFVIATNRQLSVLHPINKLLHPHFRDTMNINAQARQILINAGGVLEKTIFPAKFVMEMSSMALPADLLKRGMAVPDLSYPHGLRLVKEDYPFAVDGLEI</sequence>
<dbReference type="GO" id="GO:0016702">
    <property type="term" value="F:oxidoreductase activity, acting on single donors with incorporation of molecular oxygen, incorporation of two atoms of oxygen"/>
    <property type="evidence" value="ECO:0007669"/>
    <property type="project" value="InterPro"/>
</dbReference>
<dbReference type="InterPro" id="IPR000907">
    <property type="entry name" value="LipOase"/>
</dbReference>
<proteinExistence type="predicted"/>
<dbReference type="InterPro" id="IPR020834">
    <property type="entry name" value="LipOase_CS"/>
</dbReference>
<reference evidence="5 6" key="1">
    <citation type="submission" date="2023-12" db="EMBL/GenBank/DDBJ databases">
        <title>A high-quality genome assembly for Dillenia turbinata (Dilleniales).</title>
        <authorList>
            <person name="Chanderbali A."/>
        </authorList>
    </citation>
    <scope>NUCLEOTIDE SEQUENCE [LARGE SCALE GENOMIC DNA]</scope>
    <source>
        <strain evidence="5">LSX21</strain>
        <tissue evidence="5">Leaf</tissue>
    </source>
</reference>
<dbReference type="AlphaFoldDB" id="A0AAN8YSR1"/>
<evidence type="ECO:0000313" key="6">
    <source>
        <dbReference type="Proteomes" id="UP001370490"/>
    </source>
</evidence>
<evidence type="ECO:0000256" key="1">
    <source>
        <dbReference type="ARBA" id="ARBA00022723"/>
    </source>
</evidence>
<dbReference type="Pfam" id="PF00305">
    <property type="entry name" value="Lipoxygenase"/>
    <property type="match status" value="1"/>
</dbReference>
<name>A0AAN8YSR1_9MAGN</name>
<dbReference type="PROSITE" id="PS51393">
    <property type="entry name" value="LIPOXYGENASE_3"/>
    <property type="match status" value="1"/>
</dbReference>
<evidence type="ECO:0000256" key="3">
    <source>
        <dbReference type="ARBA" id="ARBA00023002"/>
    </source>
</evidence>
<evidence type="ECO:0000313" key="5">
    <source>
        <dbReference type="EMBL" id="KAK6913919.1"/>
    </source>
</evidence>